<dbReference type="InterPro" id="IPR011604">
    <property type="entry name" value="PDDEXK-like_dom_sf"/>
</dbReference>
<dbReference type="InterPro" id="IPR011335">
    <property type="entry name" value="Restrct_endonuc-II-like"/>
</dbReference>
<gene>
    <name evidence="3" type="ORF">MAR_006664</name>
</gene>
<accession>A0ABY7DBA9</accession>
<dbReference type="Pfam" id="PF09588">
    <property type="entry name" value="YqaJ"/>
    <property type="match status" value="1"/>
</dbReference>
<proteinExistence type="predicted"/>
<dbReference type="EMBL" id="CP111012">
    <property type="protein sequence ID" value="WAQ94193.1"/>
    <property type="molecule type" value="Genomic_DNA"/>
</dbReference>
<organism evidence="3 4">
    <name type="scientific">Mya arenaria</name>
    <name type="common">Soft-shell clam</name>
    <dbReference type="NCBI Taxonomy" id="6604"/>
    <lineage>
        <taxon>Eukaryota</taxon>
        <taxon>Metazoa</taxon>
        <taxon>Spiralia</taxon>
        <taxon>Lophotrochozoa</taxon>
        <taxon>Mollusca</taxon>
        <taxon>Bivalvia</taxon>
        <taxon>Autobranchia</taxon>
        <taxon>Heteroconchia</taxon>
        <taxon>Euheterodonta</taxon>
        <taxon>Imparidentia</taxon>
        <taxon>Neoheterodontei</taxon>
        <taxon>Myida</taxon>
        <taxon>Myoidea</taxon>
        <taxon>Myidae</taxon>
        <taxon>Mya</taxon>
    </lineage>
</organism>
<dbReference type="PANTHER" id="PTHR47526">
    <property type="entry name" value="ATP-DEPENDENT DNA HELICASE"/>
    <property type="match status" value="1"/>
</dbReference>
<dbReference type="PANTHER" id="PTHR47526:SF3">
    <property type="entry name" value="PHD-TYPE DOMAIN-CONTAINING PROTEIN"/>
    <property type="match status" value="1"/>
</dbReference>
<dbReference type="InterPro" id="IPR007527">
    <property type="entry name" value="Znf_SWIM"/>
</dbReference>
<sequence length="189" mass="20864">MFKSGEELFENANSETFSVLRALCNPSQSTNADVVKVVFVIVDKISGVPYGGFCTCTVGHSGTCGHIGAVLFRTADFLALGSFEAIKWGRKNEPKARQAYINKFQHWHKNCTVSEHGLVVCSEYNFICGSPDGIVHCACHGKRLLVIKCRYSARAMSVTEAVQSRKIKYLGQENGRFVLRKETPGGYCE</sequence>
<dbReference type="SUPFAM" id="SSF52980">
    <property type="entry name" value="Restriction endonuclease-like"/>
    <property type="match status" value="1"/>
</dbReference>
<evidence type="ECO:0000256" key="1">
    <source>
        <dbReference type="PROSITE-ProRule" id="PRU00325"/>
    </source>
</evidence>
<keyword evidence="4" id="KW-1185">Reference proteome</keyword>
<dbReference type="Proteomes" id="UP001164746">
    <property type="component" value="Chromosome 1"/>
</dbReference>
<reference evidence="3" key="1">
    <citation type="submission" date="2022-11" db="EMBL/GenBank/DDBJ databases">
        <title>Centuries of genome instability and evolution in soft-shell clam transmissible cancer (bioRxiv).</title>
        <authorList>
            <person name="Hart S.F.M."/>
            <person name="Yonemitsu M.A."/>
            <person name="Giersch R.M."/>
            <person name="Beal B.F."/>
            <person name="Arriagada G."/>
            <person name="Davis B.W."/>
            <person name="Ostrander E.A."/>
            <person name="Goff S.P."/>
            <person name="Metzger M.J."/>
        </authorList>
    </citation>
    <scope>NUCLEOTIDE SEQUENCE</scope>
    <source>
        <strain evidence="3">MELC-2E11</strain>
        <tissue evidence="3">Siphon/mantle</tissue>
    </source>
</reference>
<dbReference type="Gene3D" id="3.90.320.10">
    <property type="match status" value="1"/>
</dbReference>
<evidence type="ECO:0000313" key="4">
    <source>
        <dbReference type="Proteomes" id="UP001164746"/>
    </source>
</evidence>
<evidence type="ECO:0000259" key="2">
    <source>
        <dbReference type="PROSITE" id="PS50966"/>
    </source>
</evidence>
<keyword evidence="1" id="KW-0863">Zinc-finger</keyword>
<name>A0ABY7DBA9_MYAAR</name>
<evidence type="ECO:0000313" key="3">
    <source>
        <dbReference type="EMBL" id="WAQ94193.1"/>
    </source>
</evidence>
<dbReference type="InterPro" id="IPR019080">
    <property type="entry name" value="YqaJ_viral_recombinase"/>
</dbReference>
<keyword evidence="1" id="KW-0479">Metal-binding</keyword>
<dbReference type="PROSITE" id="PS50966">
    <property type="entry name" value="ZF_SWIM"/>
    <property type="match status" value="1"/>
</dbReference>
<protein>
    <recommendedName>
        <fullName evidence="2">SWIM-type domain-containing protein</fullName>
    </recommendedName>
</protein>
<keyword evidence="1" id="KW-0862">Zinc</keyword>
<feature type="domain" description="SWIM-type" evidence="2">
    <location>
        <begin position="39"/>
        <end position="75"/>
    </location>
</feature>